<sequence length="87" mass="9941">MGNACCGSKPPVEVPDDGEAERKLREEQEWLEFQKRKESMELKKSQAAEAQKALQQDIDQLKDQIADREADKNYERIPSHEPVPSTS</sequence>
<name>A0A023B636_GRENI</name>
<gene>
    <name evidence="2" type="ORF">GNI_084380</name>
</gene>
<dbReference type="Proteomes" id="UP000019763">
    <property type="component" value="Unassembled WGS sequence"/>
</dbReference>
<proteinExistence type="predicted"/>
<organism evidence="2 3">
    <name type="scientific">Gregarina niphandrodes</name>
    <name type="common">Septate eugregarine</name>
    <dbReference type="NCBI Taxonomy" id="110365"/>
    <lineage>
        <taxon>Eukaryota</taxon>
        <taxon>Sar</taxon>
        <taxon>Alveolata</taxon>
        <taxon>Apicomplexa</taxon>
        <taxon>Conoidasida</taxon>
        <taxon>Gregarinasina</taxon>
        <taxon>Eugregarinorida</taxon>
        <taxon>Gregarinidae</taxon>
        <taxon>Gregarina</taxon>
    </lineage>
</organism>
<evidence type="ECO:0000313" key="3">
    <source>
        <dbReference type="Proteomes" id="UP000019763"/>
    </source>
</evidence>
<dbReference type="AlphaFoldDB" id="A0A023B636"/>
<dbReference type="RefSeq" id="XP_011134106.1">
    <property type="nucleotide sequence ID" value="XM_011135804.1"/>
</dbReference>
<comment type="caution">
    <text evidence="2">The sequence shown here is derived from an EMBL/GenBank/DDBJ whole genome shotgun (WGS) entry which is preliminary data.</text>
</comment>
<evidence type="ECO:0000313" key="2">
    <source>
        <dbReference type="EMBL" id="EZG65030.1"/>
    </source>
</evidence>
<dbReference type="EMBL" id="AFNH02000634">
    <property type="protein sequence ID" value="EZG65030.1"/>
    <property type="molecule type" value="Genomic_DNA"/>
</dbReference>
<dbReference type="VEuPathDB" id="CryptoDB:GNI_084380"/>
<evidence type="ECO:0000256" key="1">
    <source>
        <dbReference type="SAM" id="MobiDB-lite"/>
    </source>
</evidence>
<keyword evidence="3" id="KW-1185">Reference proteome</keyword>
<feature type="region of interest" description="Disordered" evidence="1">
    <location>
        <begin position="61"/>
        <end position="87"/>
    </location>
</feature>
<dbReference type="GeneID" id="22913028"/>
<feature type="compositionally biased region" description="Basic and acidic residues" evidence="1">
    <location>
        <begin position="61"/>
        <end position="79"/>
    </location>
</feature>
<feature type="region of interest" description="Disordered" evidence="1">
    <location>
        <begin position="1"/>
        <end position="21"/>
    </location>
</feature>
<reference evidence="2" key="1">
    <citation type="submission" date="2013-12" db="EMBL/GenBank/DDBJ databases">
        <authorList>
            <person name="Omoto C.K."/>
            <person name="Sibley D."/>
            <person name="Venepally P."/>
            <person name="Hadjithomas M."/>
            <person name="Karamycheva S."/>
            <person name="Brunk B."/>
            <person name="Roos D."/>
            <person name="Caler E."/>
            <person name="Lorenzi H."/>
        </authorList>
    </citation>
    <scope>NUCLEOTIDE SEQUENCE</scope>
</reference>
<protein>
    <submittedName>
        <fullName evidence="2">Uncharacterized protein</fullName>
    </submittedName>
</protein>
<accession>A0A023B636</accession>